<evidence type="ECO:0000256" key="1">
    <source>
        <dbReference type="ARBA" id="ARBA00008857"/>
    </source>
</evidence>
<dbReference type="STRING" id="1434700.SAMN06296427_10955"/>
<comment type="similarity">
    <text evidence="1">Belongs to the 'phage' integrase family.</text>
</comment>
<name>A0A1W2C7P1_9FLAO</name>
<dbReference type="PANTHER" id="PTHR30349">
    <property type="entry name" value="PHAGE INTEGRASE-RELATED"/>
    <property type="match status" value="1"/>
</dbReference>
<gene>
    <name evidence="5" type="ORF">SAMN06296427_10955</name>
</gene>
<proteinExistence type="inferred from homology"/>
<dbReference type="GO" id="GO:0003677">
    <property type="term" value="F:DNA binding"/>
    <property type="evidence" value="ECO:0007669"/>
    <property type="project" value="UniProtKB-KW"/>
</dbReference>
<reference evidence="5 6" key="1">
    <citation type="submission" date="2017-04" db="EMBL/GenBank/DDBJ databases">
        <authorList>
            <person name="Afonso C.L."/>
            <person name="Miller P.J."/>
            <person name="Scott M.A."/>
            <person name="Spackman E."/>
            <person name="Goraichik I."/>
            <person name="Dimitrov K.M."/>
            <person name="Suarez D.L."/>
            <person name="Swayne D.E."/>
        </authorList>
    </citation>
    <scope>NUCLEOTIDE SEQUENCE [LARGE SCALE GENOMIC DNA]</scope>
    <source>
        <strain evidence="5 6">CGMCC 1.12708</strain>
    </source>
</reference>
<dbReference type="InterPro" id="IPR035386">
    <property type="entry name" value="Arm-DNA-bind_5"/>
</dbReference>
<dbReference type="InterPro" id="IPR025269">
    <property type="entry name" value="SAM-like_dom"/>
</dbReference>
<feature type="domain" description="Tyr recombinase" evidence="4">
    <location>
        <begin position="221"/>
        <end position="399"/>
    </location>
</feature>
<dbReference type="Pfam" id="PF13102">
    <property type="entry name" value="Phage_int_SAM_5"/>
    <property type="match status" value="1"/>
</dbReference>
<protein>
    <submittedName>
        <fullName evidence="5">Site-specific recombinase XerD</fullName>
    </submittedName>
</protein>
<dbReference type="RefSeq" id="WP_084018076.1">
    <property type="nucleotide sequence ID" value="NZ_FWXS01000009.1"/>
</dbReference>
<dbReference type="Pfam" id="PF17293">
    <property type="entry name" value="Arm-DNA-bind_5"/>
    <property type="match status" value="1"/>
</dbReference>
<dbReference type="Gene3D" id="1.10.443.10">
    <property type="entry name" value="Intergrase catalytic core"/>
    <property type="match status" value="1"/>
</dbReference>
<dbReference type="Gene3D" id="1.10.150.130">
    <property type="match status" value="1"/>
</dbReference>
<dbReference type="Pfam" id="PF00589">
    <property type="entry name" value="Phage_integrase"/>
    <property type="match status" value="1"/>
</dbReference>
<dbReference type="InterPro" id="IPR013762">
    <property type="entry name" value="Integrase-like_cat_sf"/>
</dbReference>
<evidence type="ECO:0000259" key="4">
    <source>
        <dbReference type="PROSITE" id="PS51898"/>
    </source>
</evidence>
<dbReference type="GO" id="GO:0006310">
    <property type="term" value="P:DNA recombination"/>
    <property type="evidence" value="ECO:0007669"/>
    <property type="project" value="UniProtKB-KW"/>
</dbReference>
<accession>A0A1W2C7P1</accession>
<dbReference type="AlphaFoldDB" id="A0A1W2C7P1"/>
<dbReference type="EMBL" id="FWXS01000009">
    <property type="protein sequence ID" value="SMC81285.1"/>
    <property type="molecule type" value="Genomic_DNA"/>
</dbReference>
<keyword evidence="6" id="KW-1185">Reference proteome</keyword>
<dbReference type="Proteomes" id="UP000192393">
    <property type="component" value="Unassembled WGS sequence"/>
</dbReference>
<dbReference type="PROSITE" id="PS51898">
    <property type="entry name" value="TYR_RECOMBINASE"/>
    <property type="match status" value="1"/>
</dbReference>
<dbReference type="CDD" id="cd01185">
    <property type="entry name" value="INTN1_C_like"/>
    <property type="match status" value="1"/>
</dbReference>
<organism evidence="5 6">
    <name type="scientific">Moheibacter sediminis</name>
    <dbReference type="NCBI Taxonomy" id="1434700"/>
    <lineage>
        <taxon>Bacteria</taxon>
        <taxon>Pseudomonadati</taxon>
        <taxon>Bacteroidota</taxon>
        <taxon>Flavobacteriia</taxon>
        <taxon>Flavobacteriales</taxon>
        <taxon>Weeksellaceae</taxon>
        <taxon>Moheibacter</taxon>
    </lineage>
</organism>
<dbReference type="GO" id="GO:0015074">
    <property type="term" value="P:DNA integration"/>
    <property type="evidence" value="ECO:0007669"/>
    <property type="project" value="InterPro"/>
</dbReference>
<keyword evidence="2" id="KW-0238">DNA-binding</keyword>
<dbReference type="InterPro" id="IPR010998">
    <property type="entry name" value="Integrase_recombinase_N"/>
</dbReference>
<dbReference type="InterPro" id="IPR050090">
    <property type="entry name" value="Tyrosine_recombinase_XerCD"/>
</dbReference>
<evidence type="ECO:0000256" key="3">
    <source>
        <dbReference type="ARBA" id="ARBA00023172"/>
    </source>
</evidence>
<dbReference type="SUPFAM" id="SSF56349">
    <property type="entry name" value="DNA breaking-rejoining enzymes"/>
    <property type="match status" value="1"/>
</dbReference>
<evidence type="ECO:0000256" key="2">
    <source>
        <dbReference type="ARBA" id="ARBA00023125"/>
    </source>
</evidence>
<dbReference type="InterPro" id="IPR011010">
    <property type="entry name" value="DNA_brk_join_enz"/>
</dbReference>
<dbReference type="OrthoDB" id="1098628at2"/>
<sequence>MNAIDLKILFLINRTKLNRQGKAPIRCRITLSGVRKIFSTGLFVNPNHWKNGQQKAHPPNDENNYINTQLSLIKNEISQAFLYLQVNSLNFDVNDIYLKYKGENIKAEKTLLEAFEIHNNKMEKLIGIEYAQLSWSRYNLTKNHIAEFLKLQLKKNDYLLKDLNENFLQEFEYFLKTEKKFQASTTFKSLQRTKKVVKMAVSMGFLDKDPFLLHRLARPKKEVVYLTAEELERLENHNFPITRVEQIRDFFVFCCYTGLAFTEMYNLEKKHIVTGFDGNQWIQMQRKKTQKQISIPLLPKALSIIEKYQEYDDVRVLPKASNSKFNSYLKEIAGIVGIEKNLTHHIARKTFATTVLLYNDVPMEIVSELLGHSKITITQEHYGKVVQKKVSEHIRNLSKKLDKK</sequence>
<evidence type="ECO:0000313" key="6">
    <source>
        <dbReference type="Proteomes" id="UP000192393"/>
    </source>
</evidence>
<evidence type="ECO:0000313" key="5">
    <source>
        <dbReference type="EMBL" id="SMC81285.1"/>
    </source>
</evidence>
<dbReference type="InterPro" id="IPR002104">
    <property type="entry name" value="Integrase_catalytic"/>
</dbReference>
<keyword evidence="3" id="KW-0233">DNA recombination</keyword>
<dbReference type="PANTHER" id="PTHR30349:SF64">
    <property type="entry name" value="PROPHAGE INTEGRASE INTD-RELATED"/>
    <property type="match status" value="1"/>
</dbReference>